<reference evidence="1" key="1">
    <citation type="submission" date="2014-07" db="EMBL/GenBank/DDBJ databases">
        <title>Identification of a novel salt tolerance gene in wild soybean by whole-genome sequencing.</title>
        <authorList>
            <person name="Lam H.-M."/>
            <person name="Qi X."/>
            <person name="Li M.-W."/>
            <person name="Liu X."/>
            <person name="Xie M."/>
            <person name="Ni M."/>
            <person name="Xu X."/>
        </authorList>
    </citation>
    <scope>NUCLEOTIDE SEQUENCE [LARGE SCALE GENOMIC DNA]</scope>
    <source>
        <tissue evidence="1">Root</tissue>
    </source>
</reference>
<dbReference type="EMBL" id="KN649403">
    <property type="protein sequence ID" value="KHN33954.1"/>
    <property type="molecule type" value="Genomic_DNA"/>
</dbReference>
<proteinExistence type="predicted"/>
<dbReference type="PANTHER" id="PTHR45835:SF99">
    <property type="entry name" value="CHROMO DOMAIN-CONTAINING PROTEIN-RELATED"/>
    <property type="match status" value="1"/>
</dbReference>
<dbReference type="InterPro" id="IPR036397">
    <property type="entry name" value="RNaseH_sf"/>
</dbReference>
<dbReference type="PANTHER" id="PTHR45835">
    <property type="entry name" value="YALI0A06105P"/>
    <property type="match status" value="1"/>
</dbReference>
<gene>
    <name evidence="1" type="ORF">glysoja_036761</name>
</gene>
<sequence length="186" mass="21170">FTAILVVVDRFSKGVHLGALPTQFTAFKVASLFMDTVCKLHGFPRIMNRTVEQYLRSFVHHQPAEWYKFLALAEWSYNTSQHSGTVVTPFEATYGKPPPSIPSYVLGSSNNDAAVTVTQTRAEVHAKLQRKLIKAQATMKLFADKQRQDVQYEVGQLVYVKLRPYRQLSLRQGRPNKLAKCYFGPF</sequence>
<accession>A0A0B2RNR8</accession>
<feature type="non-terminal residue" evidence="1">
    <location>
        <position position="1"/>
    </location>
</feature>
<dbReference type="AlphaFoldDB" id="A0A0B2RNR8"/>
<dbReference type="GO" id="GO:0003676">
    <property type="term" value="F:nucleic acid binding"/>
    <property type="evidence" value="ECO:0007669"/>
    <property type="project" value="InterPro"/>
</dbReference>
<dbReference type="SUPFAM" id="SSF53098">
    <property type="entry name" value="Ribonuclease H-like"/>
    <property type="match status" value="1"/>
</dbReference>
<evidence type="ECO:0000313" key="1">
    <source>
        <dbReference type="EMBL" id="KHN33954.1"/>
    </source>
</evidence>
<name>A0A0B2RNR8_GLYSO</name>
<dbReference type="Gene3D" id="3.30.420.10">
    <property type="entry name" value="Ribonuclease H-like superfamily/Ribonuclease H"/>
    <property type="match status" value="1"/>
</dbReference>
<dbReference type="Proteomes" id="UP000053555">
    <property type="component" value="Unassembled WGS sequence"/>
</dbReference>
<protein>
    <submittedName>
        <fullName evidence="1">Retrotransposable element Tf2 155 kDa protein type 2</fullName>
    </submittedName>
</protein>
<dbReference type="InterPro" id="IPR012337">
    <property type="entry name" value="RNaseH-like_sf"/>
</dbReference>
<organism evidence="1">
    <name type="scientific">Glycine soja</name>
    <name type="common">Wild soybean</name>
    <dbReference type="NCBI Taxonomy" id="3848"/>
    <lineage>
        <taxon>Eukaryota</taxon>
        <taxon>Viridiplantae</taxon>
        <taxon>Streptophyta</taxon>
        <taxon>Embryophyta</taxon>
        <taxon>Tracheophyta</taxon>
        <taxon>Spermatophyta</taxon>
        <taxon>Magnoliopsida</taxon>
        <taxon>eudicotyledons</taxon>
        <taxon>Gunneridae</taxon>
        <taxon>Pentapetalae</taxon>
        <taxon>rosids</taxon>
        <taxon>fabids</taxon>
        <taxon>Fabales</taxon>
        <taxon>Fabaceae</taxon>
        <taxon>Papilionoideae</taxon>
        <taxon>50 kb inversion clade</taxon>
        <taxon>NPAAA clade</taxon>
        <taxon>indigoferoid/millettioid clade</taxon>
        <taxon>Phaseoleae</taxon>
        <taxon>Glycine</taxon>
        <taxon>Glycine subgen. Soja</taxon>
    </lineage>
</organism>
<feature type="non-terminal residue" evidence="1">
    <location>
        <position position="186"/>
    </location>
</feature>